<keyword evidence="8" id="KW-1185">Reference proteome</keyword>
<dbReference type="InterPro" id="IPR012506">
    <property type="entry name" value="TMEM86B-like"/>
</dbReference>
<evidence type="ECO:0000313" key="7">
    <source>
        <dbReference type="EMBL" id="GAA4136619.1"/>
    </source>
</evidence>
<feature type="transmembrane region" description="Helical" evidence="6">
    <location>
        <begin position="119"/>
        <end position="138"/>
    </location>
</feature>
<comment type="subcellular location">
    <subcellularLocation>
        <location evidence="1">Membrane</location>
        <topology evidence="1">Multi-pass membrane protein</topology>
    </subcellularLocation>
</comment>
<protein>
    <recommendedName>
        <fullName evidence="9">YhhN-like protein</fullName>
    </recommendedName>
</protein>
<keyword evidence="4 6" id="KW-1133">Transmembrane helix</keyword>
<comment type="caution">
    <text evidence="7">The sequence shown here is derived from an EMBL/GenBank/DDBJ whole genome shotgun (WGS) entry which is preliminary data.</text>
</comment>
<evidence type="ECO:0008006" key="9">
    <source>
        <dbReference type="Google" id="ProtNLM"/>
    </source>
</evidence>
<comment type="similarity">
    <text evidence="2">Belongs to the TMEM86 family.</text>
</comment>
<dbReference type="PANTHER" id="PTHR31885">
    <property type="entry name" value="GH04784P"/>
    <property type="match status" value="1"/>
</dbReference>
<accession>A0ABP7YI97</accession>
<dbReference type="Proteomes" id="UP001500101">
    <property type="component" value="Unassembled WGS sequence"/>
</dbReference>
<feature type="transmembrane region" description="Helical" evidence="6">
    <location>
        <begin position="6"/>
        <end position="26"/>
    </location>
</feature>
<evidence type="ECO:0000256" key="4">
    <source>
        <dbReference type="ARBA" id="ARBA00022989"/>
    </source>
</evidence>
<evidence type="ECO:0000256" key="6">
    <source>
        <dbReference type="SAM" id="Phobius"/>
    </source>
</evidence>
<reference evidence="8" key="1">
    <citation type="journal article" date="2019" name="Int. J. Syst. Evol. Microbiol.">
        <title>The Global Catalogue of Microorganisms (GCM) 10K type strain sequencing project: providing services to taxonomists for standard genome sequencing and annotation.</title>
        <authorList>
            <consortium name="The Broad Institute Genomics Platform"/>
            <consortium name="The Broad Institute Genome Sequencing Center for Infectious Disease"/>
            <person name="Wu L."/>
            <person name="Ma J."/>
        </authorList>
    </citation>
    <scope>NUCLEOTIDE SEQUENCE [LARGE SCALE GENOMIC DNA]</scope>
    <source>
        <strain evidence="8">JCM 16704</strain>
    </source>
</reference>
<gene>
    <name evidence="7" type="ORF">GCM10022216_11930</name>
</gene>
<feature type="transmembrane region" description="Helical" evidence="6">
    <location>
        <begin position="91"/>
        <end position="113"/>
    </location>
</feature>
<keyword evidence="5 6" id="KW-0472">Membrane</keyword>
<evidence type="ECO:0000256" key="3">
    <source>
        <dbReference type="ARBA" id="ARBA00022692"/>
    </source>
</evidence>
<sequence length="150" mass="17098">MLHDLFIPGLVSFLIGHILYIWAFLLQYSEENISKNKYVIVILTFLAIYSFNLYKVLSPSLGSLKIPVIAYILVIATMALFAYTRKNKTTFWSFLYIFLGALFFIASDSLLAINKFVAYVPNSALMIMSTYMLAQYLITVGSTKHQPRIS</sequence>
<feature type="transmembrane region" description="Helical" evidence="6">
    <location>
        <begin position="66"/>
        <end position="84"/>
    </location>
</feature>
<evidence type="ECO:0000256" key="1">
    <source>
        <dbReference type="ARBA" id="ARBA00004141"/>
    </source>
</evidence>
<name>A0ABP7YI97_9SPHI</name>
<organism evidence="7 8">
    <name type="scientific">Sphingobacterium kyonggiense</name>
    <dbReference type="NCBI Taxonomy" id="714075"/>
    <lineage>
        <taxon>Bacteria</taxon>
        <taxon>Pseudomonadati</taxon>
        <taxon>Bacteroidota</taxon>
        <taxon>Sphingobacteriia</taxon>
        <taxon>Sphingobacteriales</taxon>
        <taxon>Sphingobacteriaceae</taxon>
        <taxon>Sphingobacterium</taxon>
    </lineage>
</organism>
<keyword evidence="3 6" id="KW-0812">Transmembrane</keyword>
<evidence type="ECO:0000313" key="8">
    <source>
        <dbReference type="Proteomes" id="UP001500101"/>
    </source>
</evidence>
<evidence type="ECO:0000256" key="5">
    <source>
        <dbReference type="ARBA" id="ARBA00023136"/>
    </source>
</evidence>
<feature type="transmembrane region" description="Helical" evidence="6">
    <location>
        <begin position="38"/>
        <end position="54"/>
    </location>
</feature>
<evidence type="ECO:0000256" key="2">
    <source>
        <dbReference type="ARBA" id="ARBA00007375"/>
    </source>
</evidence>
<dbReference type="EMBL" id="BAAAZI010000006">
    <property type="protein sequence ID" value="GAA4136619.1"/>
    <property type="molecule type" value="Genomic_DNA"/>
</dbReference>
<proteinExistence type="inferred from homology"/>
<dbReference type="Pfam" id="PF07947">
    <property type="entry name" value="YhhN"/>
    <property type="match status" value="1"/>
</dbReference>
<dbReference type="PANTHER" id="PTHR31885:SF6">
    <property type="entry name" value="GH04784P"/>
    <property type="match status" value="1"/>
</dbReference>